<keyword evidence="7" id="KW-0378">Hydrolase</keyword>
<dbReference type="PANTHER" id="PTHR45679:SF5">
    <property type="entry name" value="ER DEGRADATION-ENHANCING ALPHA-MANNOSIDASE-LIKE PROTEIN 1"/>
    <property type="match status" value="1"/>
</dbReference>
<dbReference type="Pfam" id="PF01532">
    <property type="entry name" value="Glyco_hydro_47"/>
    <property type="match status" value="1"/>
</dbReference>
<evidence type="ECO:0000256" key="6">
    <source>
        <dbReference type="PIRSR" id="PIRSR601382-2"/>
    </source>
</evidence>
<keyword evidence="4" id="KW-0325">Glycoprotein</keyword>
<dbReference type="GO" id="GO:0036503">
    <property type="term" value="P:ERAD pathway"/>
    <property type="evidence" value="ECO:0007669"/>
    <property type="project" value="UniProtKB-ARBA"/>
</dbReference>
<feature type="active site" evidence="5">
    <location>
        <position position="219"/>
    </location>
</feature>
<feature type="active site" description="Proton donor" evidence="5">
    <location>
        <position position="78"/>
    </location>
</feature>
<dbReference type="GO" id="GO:1904380">
    <property type="term" value="P:endoplasmic reticulum mannose trimming"/>
    <property type="evidence" value="ECO:0007669"/>
    <property type="project" value="InterPro"/>
</dbReference>
<comment type="similarity">
    <text evidence="2 7">Belongs to the glycosyl hydrolase 47 family.</text>
</comment>
<dbReference type="EC" id="3.2.1.-" evidence="7"/>
<evidence type="ECO:0000256" key="4">
    <source>
        <dbReference type="ARBA" id="ARBA00023180"/>
    </source>
</evidence>
<dbReference type="EMBL" id="CAIF01000048">
    <property type="protein sequence ID" value="CCH42556.1"/>
    <property type="molecule type" value="Genomic_DNA"/>
</dbReference>
<comment type="subcellular location">
    <subcellularLocation>
        <location evidence="1">Endoplasmic reticulum</location>
    </subcellularLocation>
</comment>
<keyword evidence="3" id="KW-0256">Endoplasmic reticulum</keyword>
<dbReference type="InterPro" id="IPR012341">
    <property type="entry name" value="6hp_glycosidase-like_sf"/>
</dbReference>
<proteinExistence type="inferred from homology"/>
<dbReference type="FunCoup" id="K0KHR5">
    <property type="interactions" value="537"/>
</dbReference>
<dbReference type="InParanoid" id="K0KHR5"/>
<dbReference type="SUPFAM" id="SSF48225">
    <property type="entry name" value="Seven-hairpin glycosidases"/>
    <property type="match status" value="1"/>
</dbReference>
<dbReference type="GO" id="GO:0044322">
    <property type="term" value="C:endoplasmic reticulum quality control compartment"/>
    <property type="evidence" value="ECO:0007669"/>
    <property type="project" value="GOC"/>
</dbReference>
<keyword evidence="9" id="KW-1185">Reference proteome</keyword>
<evidence type="ECO:0000256" key="3">
    <source>
        <dbReference type="ARBA" id="ARBA00022824"/>
    </source>
</evidence>
<name>K0KHR5_WICCF</name>
<evidence type="ECO:0000256" key="1">
    <source>
        <dbReference type="ARBA" id="ARBA00004240"/>
    </source>
</evidence>
<dbReference type="InterPro" id="IPR044674">
    <property type="entry name" value="EDEM1/2/3"/>
</dbReference>
<comment type="caution">
    <text evidence="8">The sequence shown here is derived from an EMBL/GenBank/DDBJ whole genome shotgun (WGS) entry which is preliminary data.</text>
</comment>
<sequence length="744" mass="85220">MEHGYPLDEVRPISCEAYTKDSDILNINRNDVLGNYSVTLLDSITTFAIMGEVEQFTKYITFIRDLNFDVDSTVQVFETAIRALGSLLSAHLYAVDKFRLTNYDGYLLIKAQELGLKLLPAYEKYGNGIPLPRINLKNGASNIPKKLYEDTCTAGAASPFVEMSLLSILTNNTSFERYSRETFFKLWNSRSKLDLLPMTIEPVKGIWIDATTGIGASIDSFYEYALKGAILFDDNELLDVWERSYKALSTHSKNEWFFGNVNVDSGLLVSPWIDALGAFFPGLLVLAGNVDDAIKSHIPYVKLWNQYQGIPERWDFLPSSPTTKIFGSGTKDPVSLEWYILRPEFIESTYYLYRATRDPFYLRVGEKILNDYVENFKVECGFAGYRDVRTKELQNRMESFVLSETFMYLYLLFDEDNEMNFDKRAVFSTEGHPLWIPKGKLDQYNYHKRHPLKNIISKNFTDPVINVTQRSDFDLHENRRDSVNESSKGLMHNLYTSLKEWSQEKFESLTKYNNATLFFKESVKPRVKSSISNQELSKQCEVPELVTSLFANYLNDPDAFLIDAKFHDQWKLNDNPIELSTAFYQRYARPNAICFREPTTVTLEFLIGDRNLIRDVIVETRVEIHEGASVKNIYLSSISGLRLKMELLPALSVDQFNQDIDTEFVNDYLSDLNFDYHGTCKVEDEVLATSVLRVKIVNGVSIMKNSTIFVSSSALQTSSQSLSVSKKGNIKMDNTVVVNMKVMK</sequence>
<dbReference type="Proteomes" id="UP000009328">
    <property type="component" value="Unassembled WGS sequence"/>
</dbReference>
<evidence type="ECO:0000256" key="5">
    <source>
        <dbReference type="PIRSR" id="PIRSR601382-1"/>
    </source>
</evidence>
<organism evidence="8 9">
    <name type="scientific">Wickerhamomyces ciferrii (strain ATCC 14091 / BCRC 22168 / CBS 111 / JCM 3599 / NBRC 0793 / NRRL Y-1031 F-60-10)</name>
    <name type="common">Yeast</name>
    <name type="synonym">Pichia ciferrii</name>
    <dbReference type="NCBI Taxonomy" id="1206466"/>
    <lineage>
        <taxon>Eukaryota</taxon>
        <taxon>Fungi</taxon>
        <taxon>Dikarya</taxon>
        <taxon>Ascomycota</taxon>
        <taxon>Saccharomycotina</taxon>
        <taxon>Saccharomycetes</taxon>
        <taxon>Phaffomycetales</taxon>
        <taxon>Wickerhamomycetaceae</taxon>
        <taxon>Wickerhamomyces</taxon>
    </lineage>
</organism>
<evidence type="ECO:0000256" key="7">
    <source>
        <dbReference type="RuleBase" id="RU361193"/>
    </source>
</evidence>
<keyword evidence="6" id="KW-0106">Calcium</keyword>
<feature type="active site" description="Proton donor" evidence="5">
    <location>
        <position position="312"/>
    </location>
</feature>
<evidence type="ECO:0000256" key="2">
    <source>
        <dbReference type="ARBA" id="ARBA00007658"/>
    </source>
</evidence>
<evidence type="ECO:0000313" key="9">
    <source>
        <dbReference type="Proteomes" id="UP000009328"/>
    </source>
</evidence>
<dbReference type="GO" id="GO:0005975">
    <property type="term" value="P:carbohydrate metabolic process"/>
    <property type="evidence" value="ECO:0007669"/>
    <property type="project" value="InterPro"/>
</dbReference>
<dbReference type="InterPro" id="IPR001382">
    <property type="entry name" value="Glyco_hydro_47"/>
</dbReference>
<dbReference type="eggNOG" id="KOG2429">
    <property type="taxonomic scope" value="Eukaryota"/>
</dbReference>
<accession>K0KHR5</accession>
<dbReference type="PRINTS" id="PR00747">
    <property type="entry name" value="GLYHDRLASE47"/>
</dbReference>
<protein>
    <recommendedName>
        <fullName evidence="7">alpha-1,2-Mannosidase</fullName>
        <ecNumber evidence="7">3.2.1.-</ecNumber>
    </recommendedName>
</protein>
<dbReference type="InterPro" id="IPR036026">
    <property type="entry name" value="Seven-hairpin_glycosidases"/>
</dbReference>
<dbReference type="PANTHER" id="PTHR45679">
    <property type="entry name" value="ER DEGRADATION-ENHANCING ALPHA-MANNOSIDASE-LIKE PROTEIN 2"/>
    <property type="match status" value="1"/>
</dbReference>
<dbReference type="STRING" id="1206466.K0KHR5"/>
<comment type="cofactor">
    <cofactor evidence="6">
        <name>Ca(2+)</name>
        <dbReference type="ChEBI" id="CHEBI:29108"/>
    </cofactor>
</comment>
<dbReference type="GO" id="GO:0005509">
    <property type="term" value="F:calcium ion binding"/>
    <property type="evidence" value="ECO:0007669"/>
    <property type="project" value="InterPro"/>
</dbReference>
<dbReference type="AlphaFoldDB" id="K0KHR5"/>
<dbReference type="HOGENOM" id="CLU_003818_5_3_1"/>
<gene>
    <name evidence="8" type="ORF">BN7_2100</name>
</gene>
<dbReference type="Gene3D" id="1.50.10.10">
    <property type="match status" value="1"/>
</dbReference>
<evidence type="ECO:0000313" key="8">
    <source>
        <dbReference type="EMBL" id="CCH42556.1"/>
    </source>
</evidence>
<feature type="binding site" evidence="6">
    <location>
        <position position="429"/>
    </location>
    <ligand>
        <name>Ca(2+)</name>
        <dbReference type="ChEBI" id="CHEBI:29108"/>
    </ligand>
</feature>
<feature type="active site" evidence="5">
    <location>
        <position position="344"/>
    </location>
</feature>
<keyword evidence="6" id="KW-0479">Metal-binding</keyword>
<keyword evidence="7" id="KW-0326">Glycosidase</keyword>
<reference evidence="8 9" key="1">
    <citation type="journal article" date="2012" name="Eukaryot. Cell">
        <title>Draft genome sequence of Wickerhamomyces ciferrii NRRL Y-1031 F-60-10.</title>
        <authorList>
            <person name="Schneider J."/>
            <person name="Andrea H."/>
            <person name="Blom J."/>
            <person name="Jaenicke S."/>
            <person name="Ruckert C."/>
            <person name="Schorsch C."/>
            <person name="Szczepanowski R."/>
            <person name="Farwick M."/>
            <person name="Goesmann A."/>
            <person name="Puhler A."/>
            <person name="Schaffer S."/>
            <person name="Tauch A."/>
            <person name="Kohler T."/>
            <person name="Brinkrolf K."/>
        </authorList>
    </citation>
    <scope>NUCLEOTIDE SEQUENCE [LARGE SCALE GENOMIC DNA]</scope>
    <source>
        <strain evidence="9">ATCC 14091 / BCRC 22168 / CBS 111 / JCM 3599 / NBRC 0793 / NRRL Y-1031 F-60-10</strain>
    </source>
</reference>
<dbReference type="GO" id="GO:0004571">
    <property type="term" value="F:mannosyl-oligosaccharide 1,2-alpha-mannosidase activity"/>
    <property type="evidence" value="ECO:0007669"/>
    <property type="project" value="InterPro"/>
</dbReference>
<dbReference type="GO" id="GO:0016020">
    <property type="term" value="C:membrane"/>
    <property type="evidence" value="ECO:0007669"/>
    <property type="project" value="InterPro"/>
</dbReference>